<dbReference type="RefSeq" id="WP_095723837.1">
    <property type="nucleotide sequence ID" value="NZ_NTFS01000325.1"/>
</dbReference>
<evidence type="ECO:0000256" key="1">
    <source>
        <dbReference type="ARBA" id="ARBA00004376"/>
    </source>
</evidence>
<keyword evidence="4 7" id="KW-1133">Transmembrane helix</keyword>
<comment type="function">
    <text evidence="7">May help in the organization of the PsaE and PsaF subunits.</text>
</comment>
<evidence type="ECO:0000256" key="3">
    <source>
        <dbReference type="ARBA" id="ARBA00022692"/>
    </source>
</evidence>
<dbReference type="Proteomes" id="UP000218238">
    <property type="component" value="Unassembled WGS sequence"/>
</dbReference>
<dbReference type="Gene3D" id="1.20.5.510">
    <property type="entry name" value="Single helix bin"/>
    <property type="match status" value="1"/>
</dbReference>
<comment type="subcellular location">
    <subcellularLocation>
        <location evidence="1 7">Cellular thylakoid membrane</location>
        <topology evidence="1 7">Single-pass membrane protein</topology>
    </subcellularLocation>
</comment>
<evidence type="ECO:0000256" key="6">
    <source>
        <dbReference type="ARBA" id="ARBA00023136"/>
    </source>
</evidence>
<dbReference type="AlphaFoldDB" id="A0A2A2TDK6"/>
<evidence type="ECO:0000256" key="8">
    <source>
        <dbReference type="SAM" id="Phobius"/>
    </source>
</evidence>
<dbReference type="GO" id="GO:0015979">
    <property type="term" value="P:photosynthesis"/>
    <property type="evidence" value="ECO:0007669"/>
    <property type="project" value="UniProtKB-UniRule"/>
</dbReference>
<organism evidence="9 10">
    <name type="scientific">Brunnivagina elsteri CCALA 953</name>
    <dbReference type="NCBI Taxonomy" id="987040"/>
    <lineage>
        <taxon>Bacteria</taxon>
        <taxon>Bacillati</taxon>
        <taxon>Cyanobacteriota</taxon>
        <taxon>Cyanophyceae</taxon>
        <taxon>Nostocales</taxon>
        <taxon>Calotrichaceae</taxon>
        <taxon>Brunnivagina</taxon>
    </lineage>
</organism>
<dbReference type="GO" id="GO:0031676">
    <property type="term" value="C:plasma membrane-derived thylakoid membrane"/>
    <property type="evidence" value="ECO:0007669"/>
    <property type="project" value="UniProtKB-SubCell"/>
</dbReference>
<dbReference type="InterPro" id="IPR002615">
    <property type="entry name" value="PSI_PsaJ"/>
</dbReference>
<evidence type="ECO:0000256" key="7">
    <source>
        <dbReference type="HAMAP-Rule" id="MF_00522"/>
    </source>
</evidence>
<keyword evidence="3 7" id="KW-0812">Transmembrane</keyword>
<gene>
    <name evidence="7" type="primary">psaJ</name>
    <name evidence="9" type="ORF">CK510_22620</name>
</gene>
<dbReference type="SUPFAM" id="SSF81544">
    <property type="entry name" value="Subunit IX of photosystem I reaction centre, PsaJ"/>
    <property type="match status" value="1"/>
</dbReference>
<name>A0A2A2TDK6_9CYAN</name>
<dbReference type="InterPro" id="IPR036062">
    <property type="entry name" value="PSI_PsaJ_sf"/>
</dbReference>
<feature type="transmembrane region" description="Helical" evidence="8">
    <location>
        <begin position="12"/>
        <end position="35"/>
    </location>
</feature>
<reference evidence="9 10" key="1">
    <citation type="submission" date="2017-08" db="EMBL/GenBank/DDBJ databases">
        <title>Draft genome sequence of filamentous cyanobacterium Calothrix elsteri CCALA 953.</title>
        <authorList>
            <person name="Gagunashvili A.N."/>
            <person name="Elster J."/>
            <person name="Andresson O.S."/>
        </authorList>
    </citation>
    <scope>NUCLEOTIDE SEQUENCE [LARGE SCALE GENOMIC DNA]</scope>
    <source>
        <strain evidence="9 10">CCALA 953</strain>
    </source>
</reference>
<dbReference type="EMBL" id="NTFS01000325">
    <property type="protein sequence ID" value="PAX51834.1"/>
    <property type="molecule type" value="Genomic_DNA"/>
</dbReference>
<accession>A0A2A2TDK6</accession>
<keyword evidence="7" id="KW-0602">Photosynthesis</keyword>
<comment type="caution">
    <text evidence="9">The sequence shown here is derived from an EMBL/GenBank/DDBJ whole genome shotgun (WGS) entry which is preliminary data.</text>
</comment>
<proteinExistence type="inferred from homology"/>
<dbReference type="OrthoDB" id="532702at2"/>
<evidence type="ECO:0000256" key="5">
    <source>
        <dbReference type="ARBA" id="ARBA00023078"/>
    </source>
</evidence>
<keyword evidence="10" id="KW-1185">Reference proteome</keyword>
<evidence type="ECO:0000256" key="4">
    <source>
        <dbReference type="ARBA" id="ARBA00022989"/>
    </source>
</evidence>
<dbReference type="GO" id="GO:0009522">
    <property type="term" value="C:photosystem I"/>
    <property type="evidence" value="ECO:0007669"/>
    <property type="project" value="UniProtKB-KW"/>
</dbReference>
<evidence type="ECO:0000313" key="10">
    <source>
        <dbReference type="Proteomes" id="UP000218238"/>
    </source>
</evidence>
<dbReference type="Pfam" id="PF01701">
    <property type="entry name" value="PSI_PsaJ"/>
    <property type="match status" value="1"/>
</dbReference>
<sequence>MQQSDFLKFLSIAPVTLFALLIFTAVILIEFNSFFPDLLFHPMP</sequence>
<dbReference type="HAMAP" id="MF_00522">
    <property type="entry name" value="PSI_PsaJ"/>
    <property type="match status" value="1"/>
</dbReference>
<evidence type="ECO:0000256" key="2">
    <source>
        <dbReference type="ARBA" id="ARBA00006318"/>
    </source>
</evidence>
<protein>
    <recommendedName>
        <fullName evidence="7">Photosystem I reaction center subunit IX</fullName>
    </recommendedName>
</protein>
<comment type="similarity">
    <text evidence="2 7">Belongs to the PsaJ family.</text>
</comment>
<keyword evidence="5 7" id="KW-0793">Thylakoid</keyword>
<evidence type="ECO:0000313" key="9">
    <source>
        <dbReference type="EMBL" id="PAX51834.1"/>
    </source>
</evidence>
<keyword evidence="7" id="KW-0603">Photosystem I</keyword>
<keyword evidence="6 7" id="KW-0472">Membrane</keyword>